<feature type="transmembrane region" description="Helical" evidence="1">
    <location>
        <begin position="15"/>
        <end position="34"/>
    </location>
</feature>
<keyword evidence="1" id="KW-0812">Transmembrane</keyword>
<keyword evidence="1" id="KW-0472">Membrane</keyword>
<reference evidence="2 3" key="1">
    <citation type="journal article" date="2015" name="Nature">
        <title>rRNA introns, odd ribosomes, and small enigmatic genomes across a large radiation of phyla.</title>
        <authorList>
            <person name="Brown C.T."/>
            <person name="Hug L.A."/>
            <person name="Thomas B.C."/>
            <person name="Sharon I."/>
            <person name="Castelle C.J."/>
            <person name="Singh A."/>
            <person name="Wilkins M.J."/>
            <person name="Williams K.H."/>
            <person name="Banfield J.F."/>
        </authorList>
    </citation>
    <scope>NUCLEOTIDE SEQUENCE [LARGE SCALE GENOMIC DNA]</scope>
</reference>
<comment type="caution">
    <text evidence="2">The sequence shown here is derived from an EMBL/GenBank/DDBJ whole genome shotgun (WGS) entry which is preliminary data.</text>
</comment>
<dbReference type="PATRIC" id="fig|1618761.3.peg.228"/>
<keyword evidence="1" id="KW-1133">Transmembrane helix</keyword>
<organism evidence="2 3">
    <name type="scientific">Candidatus Nomurabacteria bacterium GW2011_GWE1_35_16</name>
    <dbReference type="NCBI Taxonomy" id="1618761"/>
    <lineage>
        <taxon>Bacteria</taxon>
        <taxon>Candidatus Nomuraibacteriota</taxon>
    </lineage>
</organism>
<name>A0A0G0DUQ8_9BACT</name>
<dbReference type="EMBL" id="LBPY01000003">
    <property type="protein sequence ID" value="KKP66755.1"/>
    <property type="molecule type" value="Genomic_DNA"/>
</dbReference>
<evidence type="ECO:0000313" key="3">
    <source>
        <dbReference type="Proteomes" id="UP000034952"/>
    </source>
</evidence>
<dbReference type="Proteomes" id="UP000034952">
    <property type="component" value="Unassembled WGS sequence"/>
</dbReference>
<gene>
    <name evidence="2" type="ORF">UR64_C0003G0048</name>
</gene>
<proteinExistence type="predicted"/>
<dbReference type="AlphaFoldDB" id="A0A0G0DUQ8"/>
<accession>A0A0G0DUQ8</accession>
<evidence type="ECO:0000256" key="1">
    <source>
        <dbReference type="SAM" id="Phobius"/>
    </source>
</evidence>
<protein>
    <submittedName>
        <fullName evidence="2">Uncharacterized protein</fullName>
    </submittedName>
</protein>
<sequence length="1216" mass="125778">MQKIFRKINIRNKKILSILTVSMVIIFIVFSQIFNLEAAFNKEINYQGKLTTGAGVAVANGTYNMEFKLYTASSGGTTLWTETRTGANKVQVTNGLFSVMLGEVSTLSGVDFNQTSIYLGVNIGGTDVTPTWDGEMTPRKKLGTVPASLVSDKTINIFGGNSTTLLGSIPYQSDTDVTTLLAPNTTTTKNFLGMTGTGTNGAVPVWGALANADIPTTLTGKTYNGLTLTSLTTGFSVAGGTTSKTLTVNNTLGLSGTDGSTLNIGTGGTLGTGAFATIANYVPYTGATGNVTLGTYSLTTPNILGGTSTTQDLTLQTTSGVGATGADMHFLVGNAGGTEAMTILNNGNVGIGTTGPSELLTVSKSQADTTFAVENYSISNADVPEWELRKSNNNTLDTKTTTVNGNYLGQIAFKGVDTGNNWDYGAYILAVQEGNAGVYLPTRLDFTTYSSSASNGPVLSLNSAGKVGIGTTSPTALLHLKAGTATANTAPLKFTSGTDLTTPEAGAFEYDGTNLHFTPVATRETIAYVSNLTSGYVPYTGANANVNLGTYSLTTPNILGGTSTTADLTLQTTSGVGATGADMHFLVGNNGATEAMTILNNGNVGIGTTTPQYRIDTPVASKIGSYSDASHNASIEFYNATTANMNFQMTNSSGGAFTFMGSASPTNGNVGIGTTAPTYKLDVKGTAAVDGIRSDMGYEITPVLNPTTLTAVVSSGGGVDSGDHIYFVTFYTAFGETSSKYTGTITTTAGNNTVTLTIPTSTDPRVVGRKIYRTKANFYHSAEYLLTTITNNIDTTYIDTVADSTLSGIQGLAFYRSNKTTNYFTVNGSRSMVLGDRETYFGLGAGNAVTSGGGHTLFGANAGQSMTTGTYNIAIGVNTGTGITTGSRNTLIGYYSLNNGEGASNNVAIGHAAMIYNKGQENIAIGSQTLNGVSSTTNTTRNIALGNLAMYSIVSGGYNTSIGPYSLYGLTTGSSNISLGYQSGRYIADGSTVNTTSDYSLYLGQDTKAGADNNQNEIVIGYNAIGAGSNTIRLGNTSVLRTYAAGLNLSAGTATAGTAPLKLTSGTDLTTPEAGAFEYDGTNLHFTPVATRETIAYVSNLTSGYVPYTGATANVTLGTYSLTTPNILGGTSTTQDLTLQTTSGVGATGADMHFLVGNAGATEAMTILNNGNVGIGTPSPNNLLQVNDLITFTNADWKTQIGYQAGKYDWLSIRFS</sequence>
<evidence type="ECO:0000313" key="2">
    <source>
        <dbReference type="EMBL" id="KKP66755.1"/>
    </source>
</evidence>